<gene>
    <name evidence="5" type="ORF">KILIM_087_00160</name>
</gene>
<dbReference type="InterPro" id="IPR027417">
    <property type="entry name" value="P-loop_NTPase"/>
</dbReference>
<dbReference type="Proteomes" id="UP000008366">
    <property type="component" value="Unassembled WGS sequence"/>
</dbReference>
<dbReference type="Pfam" id="PF00004">
    <property type="entry name" value="AAA"/>
    <property type="match status" value="1"/>
</dbReference>
<dbReference type="InterPro" id="IPR050221">
    <property type="entry name" value="26S_Proteasome_ATPase"/>
</dbReference>
<evidence type="ECO:0000256" key="2">
    <source>
        <dbReference type="ARBA" id="ARBA00022741"/>
    </source>
</evidence>
<comment type="similarity">
    <text evidence="1">Belongs to the AAA ATPase family.</text>
</comment>
<feature type="domain" description="AAA+ ATPase" evidence="4">
    <location>
        <begin position="184"/>
        <end position="318"/>
    </location>
</feature>
<evidence type="ECO:0000313" key="6">
    <source>
        <dbReference type="Proteomes" id="UP000008366"/>
    </source>
</evidence>
<dbReference type="PANTHER" id="PTHR23073">
    <property type="entry name" value="26S PROTEASOME REGULATORY SUBUNIT"/>
    <property type="match status" value="1"/>
</dbReference>
<protein>
    <recommendedName>
        <fullName evidence="4">AAA+ ATPase domain-containing protein</fullName>
    </recommendedName>
</protein>
<dbReference type="GO" id="GO:0005524">
    <property type="term" value="F:ATP binding"/>
    <property type="evidence" value="ECO:0007669"/>
    <property type="project" value="UniProtKB-KW"/>
</dbReference>
<accession>K6WVR6</accession>
<dbReference type="eggNOG" id="COG0464">
    <property type="taxonomic scope" value="Bacteria"/>
</dbReference>
<keyword evidence="3" id="KW-0067">ATP-binding</keyword>
<reference evidence="5 6" key="1">
    <citation type="submission" date="2012-08" db="EMBL/GenBank/DDBJ databases">
        <title>Whole genome shotgun sequence of Kineosphaera limosa NBRC 100340.</title>
        <authorList>
            <person name="Yoshida I."/>
            <person name="Isaki S."/>
            <person name="Hosoyama A."/>
            <person name="Tsuchikane K."/>
            <person name="Katsumata H."/>
            <person name="Ando Y."/>
            <person name="Ohji S."/>
            <person name="Hamada M."/>
            <person name="Tamura T."/>
            <person name="Yamazoe A."/>
            <person name="Yamazaki S."/>
            <person name="Fujita N."/>
        </authorList>
    </citation>
    <scope>NUCLEOTIDE SEQUENCE [LARGE SCALE GENOMIC DNA]</scope>
    <source>
        <strain evidence="5 6">NBRC 100340</strain>
    </source>
</reference>
<feature type="domain" description="AAA+ ATPase" evidence="4">
    <location>
        <begin position="410"/>
        <end position="542"/>
    </location>
</feature>
<evidence type="ECO:0000256" key="1">
    <source>
        <dbReference type="ARBA" id="ARBA00006914"/>
    </source>
</evidence>
<evidence type="ECO:0000256" key="3">
    <source>
        <dbReference type="ARBA" id="ARBA00022840"/>
    </source>
</evidence>
<dbReference type="InterPro" id="IPR003959">
    <property type="entry name" value="ATPase_AAA_core"/>
</dbReference>
<evidence type="ECO:0000313" key="5">
    <source>
        <dbReference type="EMBL" id="GAB97911.1"/>
    </source>
</evidence>
<proteinExistence type="inferred from homology"/>
<keyword evidence="6" id="KW-1185">Reference proteome</keyword>
<comment type="caution">
    <text evidence="5">The sequence shown here is derived from an EMBL/GenBank/DDBJ whole genome shotgun (WGS) entry which is preliminary data.</text>
</comment>
<dbReference type="CDD" id="cd19481">
    <property type="entry name" value="RecA-like_protease"/>
    <property type="match status" value="1"/>
</dbReference>
<evidence type="ECO:0000259" key="4">
    <source>
        <dbReference type="SMART" id="SM00382"/>
    </source>
</evidence>
<keyword evidence="2" id="KW-0547">Nucleotide-binding</keyword>
<name>K6WVR6_9MICO</name>
<dbReference type="SUPFAM" id="SSF52540">
    <property type="entry name" value="P-loop containing nucleoside triphosphate hydrolases"/>
    <property type="match status" value="1"/>
</dbReference>
<organism evidence="5 6">
    <name type="scientific">Kineosphaera limosa NBRC 100340</name>
    <dbReference type="NCBI Taxonomy" id="1184609"/>
    <lineage>
        <taxon>Bacteria</taxon>
        <taxon>Bacillati</taxon>
        <taxon>Actinomycetota</taxon>
        <taxon>Actinomycetes</taxon>
        <taxon>Micrococcales</taxon>
        <taxon>Dermatophilaceae</taxon>
        <taxon>Kineosphaera</taxon>
    </lineage>
</organism>
<dbReference type="OrthoDB" id="9802352at2"/>
<sequence length="634" mass="68093">MAYIDPAVARVVQRVRTRVLESAAAPDMSWLLDPAPTAPLLDGPAARLTPVECHVLVAAALIELDIRFGSLFAALQAPLPARRPCVGLLAWLLGDADGDVTTASHDLVRRGLLAVDNPDDPRAEWTLRVPVPVWDALRTGVIEPATLPPHLTLRTEFPALEDVAVGASQQPMLARLPGLLLDPGLKALVVRGPRGAGRTTLLGAAAATLGQGVLIHDGDIGGPAWSVFEALTALCPILPVVNVEPGPGETIDLPLLRGLDRPLGVVTGRSGGLSGAGLDHALTLVLTAVGPGDRRRLWIEGGLEAEASDLEDIVDRFLLTPGNIRRAAPVARLQALSAGRRQVIAVDVRAATRTLRRQELETLATLLDPLPPDAGPVLSTAAEQEFETLLRRCRHRERLSRAAAQPGVTRGVRALFSGGSGTGKTLAARHLASLLDLDLYRIDLASVVNKYIGETERNLDRVLARAEELDVVLLLDEGDALMAKRTEVSNANDRYANLETNFLLQRLETFDGIVIVTSNAASRIDRAFLRRIDVTVDFLPPDAGQRWQILVAHLPHDHEVGPDVLDQVARRCDLTGGQLRNAALHATLLAVDGDHPVRSEELVDGIQREYRRCGAASPLNWMNGVSTRTDRPVG</sequence>
<dbReference type="EMBL" id="BAHD01000087">
    <property type="protein sequence ID" value="GAB97911.1"/>
    <property type="molecule type" value="Genomic_DNA"/>
</dbReference>
<dbReference type="GO" id="GO:0016887">
    <property type="term" value="F:ATP hydrolysis activity"/>
    <property type="evidence" value="ECO:0007669"/>
    <property type="project" value="InterPro"/>
</dbReference>
<dbReference type="RefSeq" id="WP_006594443.1">
    <property type="nucleotide sequence ID" value="NZ_BAHD01000087.1"/>
</dbReference>
<dbReference type="STRING" id="1184609.KILIM_087_00160"/>
<dbReference type="SMART" id="SM00382">
    <property type="entry name" value="AAA"/>
    <property type="match status" value="2"/>
</dbReference>
<dbReference type="InterPro" id="IPR003593">
    <property type="entry name" value="AAA+_ATPase"/>
</dbReference>
<dbReference type="AlphaFoldDB" id="K6WVR6"/>
<dbReference type="Gene3D" id="3.40.50.300">
    <property type="entry name" value="P-loop containing nucleotide triphosphate hydrolases"/>
    <property type="match status" value="1"/>
</dbReference>